<dbReference type="RefSeq" id="WP_100378304.1">
    <property type="nucleotide sequence ID" value="NZ_PGFD01000004.1"/>
</dbReference>
<dbReference type="OrthoDB" id="5728337at2"/>
<keyword evidence="5 9" id="KW-1133">Transmembrane helix</keyword>
<accession>A0A2M9BX28</accession>
<evidence type="ECO:0000256" key="1">
    <source>
        <dbReference type="ARBA" id="ARBA00004236"/>
    </source>
</evidence>
<feature type="domain" description="Pycsar effector protein" evidence="11">
    <location>
        <begin position="226"/>
        <end position="384"/>
    </location>
</feature>
<dbReference type="Pfam" id="PF01966">
    <property type="entry name" value="HD"/>
    <property type="match status" value="1"/>
</dbReference>
<feature type="region of interest" description="Disordered" evidence="8">
    <location>
        <begin position="195"/>
        <end position="219"/>
    </location>
</feature>
<dbReference type="GO" id="GO:0000166">
    <property type="term" value="F:nucleotide binding"/>
    <property type="evidence" value="ECO:0007669"/>
    <property type="project" value="UniProtKB-KW"/>
</dbReference>
<proteinExistence type="predicted"/>
<dbReference type="InterPro" id="IPR003607">
    <property type="entry name" value="HD/PDEase_dom"/>
</dbReference>
<dbReference type="EMBL" id="PGFD01000004">
    <property type="protein sequence ID" value="PJJ62526.1"/>
    <property type="molecule type" value="Genomic_DNA"/>
</dbReference>
<keyword evidence="4" id="KW-0547">Nucleotide-binding</keyword>
<evidence type="ECO:0000256" key="7">
    <source>
        <dbReference type="ARBA" id="ARBA00023136"/>
    </source>
</evidence>
<dbReference type="GO" id="GO:0016787">
    <property type="term" value="F:hydrolase activity"/>
    <property type="evidence" value="ECO:0007669"/>
    <property type="project" value="UniProtKB-KW"/>
</dbReference>
<dbReference type="SUPFAM" id="SSF109604">
    <property type="entry name" value="HD-domain/PDEase-like"/>
    <property type="match status" value="1"/>
</dbReference>
<evidence type="ECO:0000313" key="13">
    <source>
        <dbReference type="Proteomes" id="UP000228740"/>
    </source>
</evidence>
<feature type="transmembrane region" description="Helical" evidence="9">
    <location>
        <begin position="274"/>
        <end position="293"/>
    </location>
</feature>
<gene>
    <name evidence="12" type="ORF">CLV73_3692</name>
</gene>
<evidence type="ECO:0000256" key="6">
    <source>
        <dbReference type="ARBA" id="ARBA00023118"/>
    </source>
</evidence>
<keyword evidence="7 9" id="KW-0472">Membrane</keyword>
<dbReference type="GO" id="GO:0051607">
    <property type="term" value="P:defense response to virus"/>
    <property type="evidence" value="ECO:0007669"/>
    <property type="project" value="UniProtKB-KW"/>
</dbReference>
<dbReference type="Pfam" id="PF18967">
    <property type="entry name" value="PycTM"/>
    <property type="match status" value="1"/>
</dbReference>
<dbReference type="InterPro" id="IPR043760">
    <property type="entry name" value="PycTM_dom"/>
</dbReference>
<evidence type="ECO:0000256" key="3">
    <source>
        <dbReference type="ARBA" id="ARBA00022692"/>
    </source>
</evidence>
<evidence type="ECO:0000256" key="2">
    <source>
        <dbReference type="ARBA" id="ARBA00022475"/>
    </source>
</evidence>
<feature type="transmembrane region" description="Helical" evidence="9">
    <location>
        <begin position="368"/>
        <end position="389"/>
    </location>
</feature>
<evidence type="ECO:0000256" key="8">
    <source>
        <dbReference type="SAM" id="MobiDB-lite"/>
    </source>
</evidence>
<evidence type="ECO:0000256" key="5">
    <source>
        <dbReference type="ARBA" id="ARBA00022989"/>
    </source>
</evidence>
<dbReference type="GO" id="GO:0005886">
    <property type="term" value="C:plasma membrane"/>
    <property type="evidence" value="ECO:0007669"/>
    <property type="project" value="UniProtKB-SubCell"/>
</dbReference>
<evidence type="ECO:0000259" key="10">
    <source>
        <dbReference type="Pfam" id="PF01966"/>
    </source>
</evidence>
<keyword evidence="2" id="KW-1003">Cell membrane</keyword>
<dbReference type="Proteomes" id="UP000228740">
    <property type="component" value="Unassembled WGS sequence"/>
</dbReference>
<comment type="subcellular location">
    <subcellularLocation>
        <location evidence="1">Cell membrane</location>
    </subcellularLocation>
</comment>
<dbReference type="Gene3D" id="1.10.3210.10">
    <property type="entry name" value="Hypothetical protein af1432"/>
    <property type="match status" value="1"/>
</dbReference>
<evidence type="ECO:0000256" key="4">
    <source>
        <dbReference type="ARBA" id="ARBA00022741"/>
    </source>
</evidence>
<sequence>MSILQKAKDYVEILFKDKLSSVYFYHNFIHTTYTVNKAEEILKHTQVSEQDQEKVLLALWFHDTGYIECAQNHEEKGVEIMKDFLKKENYPENYIEDVAKLILATKITYEPQNLLEKIVKDSDCSHFASHDYNDISDALRKEWELTNVRCFSNDEWNAGNLEMLKNKHRFYTDYAKTAWQPLKEKNIKKIEKKLEKEEGKEGKKEGSENKKEKEPKSDRSVDTLFRVTLSNHTRLSDIADSKANILLSVNAIIISVCLSVLVPKLDTPKNSHLIIPSFILLLSAVLTIIFAILSTKPNVTQARFTMQDVADRKVNLLFFGNFNRMIFDDYQSAMNILIKDRDYIYDSMVKDLYYLGKVLDRKYRLLSITYKIFMAGIIISVLSFGYAFLSL</sequence>
<comment type="caution">
    <text evidence="12">The sequence shown here is derived from an EMBL/GenBank/DDBJ whole genome shotgun (WGS) entry which is preliminary data.</text>
</comment>
<protein>
    <submittedName>
        <fullName evidence="12">Putative metal-dependent HD superfamily phosphohydrolase</fullName>
    </submittedName>
</protein>
<feature type="transmembrane region" description="Helical" evidence="9">
    <location>
        <begin position="243"/>
        <end position="262"/>
    </location>
</feature>
<keyword evidence="3 9" id="KW-0812">Transmembrane</keyword>
<feature type="domain" description="HD" evidence="10">
    <location>
        <begin position="28"/>
        <end position="125"/>
    </location>
</feature>
<keyword evidence="6" id="KW-0051">Antiviral defense</keyword>
<organism evidence="12 13">
    <name type="scientific">Chryseobacterium geocarposphaerae</name>
    <dbReference type="NCBI Taxonomy" id="1416776"/>
    <lineage>
        <taxon>Bacteria</taxon>
        <taxon>Pseudomonadati</taxon>
        <taxon>Bacteroidota</taxon>
        <taxon>Flavobacteriia</taxon>
        <taxon>Flavobacteriales</taxon>
        <taxon>Weeksellaceae</taxon>
        <taxon>Chryseobacterium group</taxon>
        <taxon>Chryseobacterium</taxon>
    </lineage>
</organism>
<keyword evidence="12" id="KW-0378">Hydrolase</keyword>
<reference evidence="12 13" key="1">
    <citation type="submission" date="2017-11" db="EMBL/GenBank/DDBJ databases">
        <title>Genomic Encyclopedia of Archaeal and Bacterial Type Strains, Phase II (KMG-II): From Individual Species to Whole Genera.</title>
        <authorList>
            <person name="Goeker M."/>
        </authorList>
    </citation>
    <scope>NUCLEOTIDE SEQUENCE [LARGE SCALE GENOMIC DNA]</scope>
    <source>
        <strain evidence="12 13">DSM 27617</strain>
    </source>
</reference>
<evidence type="ECO:0000313" key="12">
    <source>
        <dbReference type="EMBL" id="PJJ62526.1"/>
    </source>
</evidence>
<name>A0A2M9BX28_9FLAO</name>
<evidence type="ECO:0000256" key="9">
    <source>
        <dbReference type="SAM" id="Phobius"/>
    </source>
</evidence>
<dbReference type="CDD" id="cd00077">
    <property type="entry name" value="HDc"/>
    <property type="match status" value="1"/>
</dbReference>
<keyword evidence="13" id="KW-1185">Reference proteome</keyword>
<evidence type="ECO:0000259" key="11">
    <source>
        <dbReference type="Pfam" id="PF18967"/>
    </source>
</evidence>
<dbReference type="AlphaFoldDB" id="A0A2M9BX28"/>
<dbReference type="InterPro" id="IPR006674">
    <property type="entry name" value="HD_domain"/>
</dbReference>